<evidence type="ECO:0000313" key="3">
    <source>
        <dbReference type="EMBL" id="WVX90850.1"/>
    </source>
</evidence>
<keyword evidence="1" id="KW-1133">Transmembrane helix</keyword>
<evidence type="ECO:0000256" key="1">
    <source>
        <dbReference type="SAM" id="Phobius"/>
    </source>
</evidence>
<feature type="transmembrane region" description="Helical" evidence="1">
    <location>
        <begin position="6"/>
        <end position="29"/>
    </location>
</feature>
<protein>
    <submittedName>
        <fullName evidence="2">Uncharacterized protein</fullName>
    </submittedName>
</protein>
<proteinExistence type="predicted"/>
<gene>
    <name evidence="2" type="ORF">184DA_13</name>
    <name evidence="3" type="ORF">184DA_246</name>
</gene>
<organism evidence="2">
    <name type="scientific">Staphylococcus phage 184DA</name>
    <dbReference type="NCBI Taxonomy" id="3110532"/>
    <lineage>
        <taxon>Viruses</taxon>
        <taxon>Duplodnaviria</taxon>
        <taxon>Heunggongvirae</taxon>
        <taxon>Uroviricota</taxon>
        <taxon>Caudoviricetes</taxon>
    </lineage>
</organism>
<name>A0AAU6MX12_9CAUD</name>
<dbReference type="EMBL" id="OR885926">
    <property type="protein sequence ID" value="WVX90619.1"/>
    <property type="molecule type" value="Genomic_DNA"/>
</dbReference>
<dbReference type="EMBL" id="OR885926">
    <property type="protein sequence ID" value="WVX90850.1"/>
    <property type="molecule type" value="Genomic_DNA"/>
</dbReference>
<keyword evidence="1" id="KW-0472">Membrane</keyword>
<accession>A0AAU6MX12</accession>
<evidence type="ECO:0000313" key="2">
    <source>
        <dbReference type="EMBL" id="WVX90619.1"/>
    </source>
</evidence>
<sequence>MYQSFSVLFVILIISWFQVTVNSFLKLFLFRLEAVSPLPLL</sequence>
<keyword evidence="1" id="KW-0812">Transmembrane</keyword>
<reference evidence="2" key="1">
    <citation type="submission" date="2023-11" db="EMBL/GenBank/DDBJ databases">
        <title>Characterization of a newly isolated phage infecting non-aureus staphylococci isolated from bovine mastitis.</title>
        <authorList>
            <person name="Wanecka A."/>
            <person name="Marynowska M."/>
            <person name="Wesolowski W."/>
            <person name="Bloch S."/>
            <person name="Nejman-Falenczyk B."/>
            <person name="Neumann J."/>
            <person name="Krol J."/>
            <person name="Florek M."/>
            <person name="Ulanicki K."/>
            <person name="Napierala A."/>
            <person name="Twardon J."/>
            <person name="Wolska B."/>
            <person name="Porebska J."/>
            <person name="Ziubrzycka A."/>
            <person name="Czeretowicz I."/>
            <person name="Benisz M."/>
        </authorList>
    </citation>
    <scope>NUCLEOTIDE SEQUENCE</scope>
</reference>